<sequence>MVTEDTRVDRGQLLLVGAISLAFILLGVVMVFNSVQYTETINSGSATDDVQEIRTVESEIRTGLQVLDNRGEISTDSDVEEYIADYYAQEKTRQRPVHITVESANAGTDTVTIRYTTEDITVTHEVNW</sequence>
<evidence type="ECO:0000313" key="2">
    <source>
        <dbReference type="EMBL" id="MFC3957418.1"/>
    </source>
</evidence>
<dbReference type="Pfam" id="PF23922">
    <property type="entry name" value="DUF7261"/>
    <property type="match status" value="1"/>
</dbReference>
<dbReference type="Proteomes" id="UP001595846">
    <property type="component" value="Unassembled WGS sequence"/>
</dbReference>
<dbReference type="EMBL" id="JBHSAQ010000001">
    <property type="protein sequence ID" value="MFC3957418.1"/>
    <property type="molecule type" value="Genomic_DNA"/>
</dbReference>
<dbReference type="AlphaFoldDB" id="A0ABD5NKC4"/>
<feature type="transmembrane region" description="Helical" evidence="1">
    <location>
        <begin position="12"/>
        <end position="32"/>
    </location>
</feature>
<keyword evidence="1" id="KW-0812">Transmembrane</keyword>
<evidence type="ECO:0008006" key="4">
    <source>
        <dbReference type="Google" id="ProtNLM"/>
    </source>
</evidence>
<organism evidence="2 3">
    <name type="scientific">Halovivax cerinus</name>
    <dbReference type="NCBI Taxonomy" id="1487865"/>
    <lineage>
        <taxon>Archaea</taxon>
        <taxon>Methanobacteriati</taxon>
        <taxon>Methanobacteriota</taxon>
        <taxon>Stenosarchaea group</taxon>
        <taxon>Halobacteria</taxon>
        <taxon>Halobacteriales</taxon>
        <taxon>Natrialbaceae</taxon>
        <taxon>Halovivax</taxon>
    </lineage>
</organism>
<keyword evidence="1" id="KW-1133">Transmembrane helix</keyword>
<comment type="caution">
    <text evidence="2">The sequence shown here is derived from an EMBL/GenBank/DDBJ whole genome shotgun (WGS) entry which is preliminary data.</text>
</comment>
<keyword evidence="3" id="KW-1185">Reference proteome</keyword>
<name>A0ABD5NKC4_9EURY</name>
<protein>
    <recommendedName>
        <fullName evidence="4">Archaeal flagellin-like protein</fullName>
    </recommendedName>
</protein>
<dbReference type="RefSeq" id="WP_256531660.1">
    <property type="nucleotide sequence ID" value="NZ_CP101824.1"/>
</dbReference>
<keyword evidence="1" id="KW-0472">Membrane</keyword>
<dbReference type="GeneID" id="73904411"/>
<accession>A0ABD5NKC4</accession>
<evidence type="ECO:0000313" key="3">
    <source>
        <dbReference type="Proteomes" id="UP001595846"/>
    </source>
</evidence>
<evidence type="ECO:0000256" key="1">
    <source>
        <dbReference type="SAM" id="Phobius"/>
    </source>
</evidence>
<proteinExistence type="predicted"/>
<gene>
    <name evidence="2" type="ORF">ACFOUR_03390</name>
</gene>
<dbReference type="InterPro" id="IPR055685">
    <property type="entry name" value="DUF7261"/>
</dbReference>
<reference evidence="2 3" key="1">
    <citation type="journal article" date="2019" name="Int. J. Syst. Evol. Microbiol.">
        <title>The Global Catalogue of Microorganisms (GCM) 10K type strain sequencing project: providing services to taxonomists for standard genome sequencing and annotation.</title>
        <authorList>
            <consortium name="The Broad Institute Genomics Platform"/>
            <consortium name="The Broad Institute Genome Sequencing Center for Infectious Disease"/>
            <person name="Wu L."/>
            <person name="Ma J."/>
        </authorList>
    </citation>
    <scope>NUCLEOTIDE SEQUENCE [LARGE SCALE GENOMIC DNA]</scope>
    <source>
        <strain evidence="2 3">IBRC-M 10256</strain>
    </source>
</reference>